<dbReference type="Gene3D" id="2.40.50.140">
    <property type="entry name" value="Nucleic acid-binding proteins"/>
    <property type="match status" value="1"/>
</dbReference>
<reference evidence="1" key="1">
    <citation type="submission" date="2014-09" db="EMBL/GenBank/DDBJ databases">
        <title>Genome sequence of the luminous mushroom Mycena chlorophos for searching fungal bioluminescence genes.</title>
        <authorList>
            <person name="Tanaka Y."/>
            <person name="Kasuga D."/>
            <person name="Oba Y."/>
            <person name="Hase S."/>
            <person name="Sato K."/>
            <person name="Oba Y."/>
            <person name="Sakakibara Y."/>
        </authorList>
    </citation>
    <scope>NUCLEOTIDE SEQUENCE</scope>
</reference>
<evidence type="ECO:0000313" key="2">
    <source>
        <dbReference type="Proteomes" id="UP000815677"/>
    </source>
</evidence>
<dbReference type="EMBL" id="DF837701">
    <property type="protein sequence ID" value="GAT42308.1"/>
    <property type="molecule type" value="Genomic_DNA"/>
</dbReference>
<dbReference type="InterPro" id="IPR012340">
    <property type="entry name" value="NA-bd_OB-fold"/>
</dbReference>
<dbReference type="Proteomes" id="UP000815677">
    <property type="component" value="Unassembled WGS sequence"/>
</dbReference>
<organism evidence="1 2">
    <name type="scientific">Mycena chlorophos</name>
    <name type="common">Agaric fungus</name>
    <name type="synonym">Agaricus chlorophos</name>
    <dbReference type="NCBI Taxonomy" id="658473"/>
    <lineage>
        <taxon>Eukaryota</taxon>
        <taxon>Fungi</taxon>
        <taxon>Dikarya</taxon>
        <taxon>Basidiomycota</taxon>
        <taxon>Agaricomycotina</taxon>
        <taxon>Agaricomycetes</taxon>
        <taxon>Agaricomycetidae</taxon>
        <taxon>Agaricales</taxon>
        <taxon>Marasmiineae</taxon>
        <taxon>Mycenaceae</taxon>
        <taxon>Mycena</taxon>
    </lineage>
</organism>
<name>A0ABQ0KTZ3_MYCCL</name>
<evidence type="ECO:0000313" key="1">
    <source>
        <dbReference type="EMBL" id="GAT42308.1"/>
    </source>
</evidence>
<proteinExistence type="predicted"/>
<protein>
    <recommendedName>
        <fullName evidence="3">DUF2815 family protein</fullName>
    </recommendedName>
</protein>
<accession>A0ABQ0KTZ3</accession>
<gene>
    <name evidence="1" type="ORF">MCHLO_00027</name>
</gene>
<keyword evidence="2" id="KW-1185">Reference proteome</keyword>
<evidence type="ECO:0008006" key="3">
    <source>
        <dbReference type="Google" id="ProtNLM"/>
    </source>
</evidence>
<sequence>MAELYRYTLQKEARSLYLSVHEKSAPTLENGQKGELKFSGTWGIEKADFDAIVQIMVDAIKAELGSFGNPSDYFLACMSGKTAAKRVREAAAFKASKPGLNSDDVFKIKEKAEKRAALYEQFAGVLSASSKYDVSLAQMVAGKIVDIEGEHNIAKAGKDLFYPGSFTVPSIALKAFRRKTMDAKDGCTAYLQNCLFLRKGERIAGGSGPANNEVFGSFQGYSSVDPTAGAPDNASAGFSEGEDAF</sequence>